<dbReference type="OrthoDB" id="9798208at2"/>
<dbReference type="Gene3D" id="3.10.129.10">
    <property type="entry name" value="Hotdog Thioesterase"/>
    <property type="match status" value="1"/>
</dbReference>
<comment type="caution">
    <text evidence="1">The sequence shown here is derived from an EMBL/GenBank/DDBJ whole genome shotgun (WGS) entry which is preliminary data.</text>
</comment>
<evidence type="ECO:0000313" key="2">
    <source>
        <dbReference type="Proteomes" id="UP000245981"/>
    </source>
</evidence>
<dbReference type="AlphaFoldDB" id="A0A2V2BKY0"/>
<reference evidence="1 2" key="1">
    <citation type="submission" date="2018-05" db="EMBL/GenBank/DDBJ databases">
        <title>Genomic Encyclopedia of Type Strains, Phase IV (KMG-V): Genome sequencing to study the core and pangenomes of soil and plant-associated prokaryotes.</title>
        <authorList>
            <person name="Whitman W."/>
        </authorList>
    </citation>
    <scope>NUCLEOTIDE SEQUENCE [LARGE SCALE GENOMIC DNA]</scope>
    <source>
        <strain evidence="1 2">PNA 200-10</strain>
    </source>
</reference>
<organism evidence="1 2">
    <name type="scientific">Pantoea allii</name>
    <dbReference type="NCBI Taxonomy" id="574096"/>
    <lineage>
        <taxon>Bacteria</taxon>
        <taxon>Pseudomonadati</taxon>
        <taxon>Pseudomonadota</taxon>
        <taxon>Gammaproteobacteria</taxon>
        <taxon>Enterobacterales</taxon>
        <taxon>Erwiniaceae</taxon>
        <taxon>Pantoea</taxon>
    </lineage>
</organism>
<protein>
    <submittedName>
        <fullName evidence="1">Uncharacterized protein</fullName>
    </submittedName>
</protein>
<accession>A0A2V2BKY0</accession>
<dbReference type="Proteomes" id="UP000245981">
    <property type="component" value="Unassembled WGS sequence"/>
</dbReference>
<sequence length="81" mass="8779">MRLAATRASVAGYLAAEEQQRSSRVAGVGSECQPSARRFRRSAARHLHVGKRSPSWQIGIHNEQDRLGCSAGCTRAVLAEC</sequence>
<dbReference type="EMBL" id="QGHF01000002">
    <property type="protein sequence ID" value="PWK99516.1"/>
    <property type="molecule type" value="Genomic_DNA"/>
</dbReference>
<proteinExistence type="predicted"/>
<gene>
    <name evidence="1" type="ORF">C7431_102329</name>
</gene>
<name>A0A2V2BKY0_9GAMM</name>
<evidence type="ECO:0000313" key="1">
    <source>
        <dbReference type="EMBL" id="PWK99516.1"/>
    </source>
</evidence>